<reference evidence="1 2" key="1">
    <citation type="submission" date="2017-07" db="EMBL/GenBank/DDBJ databases">
        <title>Genome Sequence of Arenibacter algicola Strain SMS7 Isolated from a culture of the Diatom Skeletonema marinoi.</title>
        <authorList>
            <person name="Topel M."/>
            <person name="Pinder M.I.M."/>
            <person name="Johansson O.N."/>
            <person name="Kourtchenko O."/>
            <person name="Godhe A."/>
            <person name="Clarke A.K."/>
        </authorList>
    </citation>
    <scope>NUCLEOTIDE SEQUENCE [LARGE SCALE GENOMIC DNA]</scope>
    <source>
        <strain evidence="1 2">SMS7</strain>
    </source>
</reference>
<accession>A0A221UU48</accession>
<evidence type="ECO:0000313" key="1">
    <source>
        <dbReference type="EMBL" id="ASO04803.1"/>
    </source>
</evidence>
<sequence length="48" mass="4925">MPIPPSVPDNVQFIEGATFKTIIPRSILGGADETDVGANDGAIEGAIE</sequence>
<organism evidence="1 2">
    <name type="scientific">Arenibacter algicola</name>
    <dbReference type="NCBI Taxonomy" id="616991"/>
    <lineage>
        <taxon>Bacteria</taxon>
        <taxon>Pseudomonadati</taxon>
        <taxon>Bacteroidota</taxon>
        <taxon>Flavobacteriia</taxon>
        <taxon>Flavobacteriales</taxon>
        <taxon>Flavobacteriaceae</taxon>
        <taxon>Arenibacter</taxon>
    </lineage>
</organism>
<dbReference type="Proteomes" id="UP000204551">
    <property type="component" value="Chromosome"/>
</dbReference>
<dbReference type="KEGG" id="aalg:AREALGSMS7_01330"/>
<dbReference type="AlphaFoldDB" id="A0A221UU48"/>
<protein>
    <submittedName>
        <fullName evidence="1">Uncharacterized protein</fullName>
    </submittedName>
</protein>
<evidence type="ECO:0000313" key="2">
    <source>
        <dbReference type="Proteomes" id="UP000204551"/>
    </source>
</evidence>
<proteinExistence type="predicted"/>
<dbReference type="EMBL" id="CP022515">
    <property type="protein sequence ID" value="ASO04803.1"/>
    <property type="molecule type" value="Genomic_DNA"/>
</dbReference>
<gene>
    <name evidence="1" type="ORF">AREALGSMS7_01330</name>
</gene>
<name>A0A221UU48_9FLAO</name>